<protein>
    <submittedName>
        <fullName evidence="1">Uncharacterized protein</fullName>
    </submittedName>
</protein>
<evidence type="ECO:0000313" key="2">
    <source>
        <dbReference type="Proteomes" id="UP000198757"/>
    </source>
</evidence>
<name>A0A1G6VWD5_NIADE</name>
<keyword evidence="2" id="KW-1185">Reference proteome</keyword>
<reference evidence="2" key="1">
    <citation type="submission" date="2016-10" db="EMBL/GenBank/DDBJ databases">
        <authorList>
            <person name="Varghese N."/>
            <person name="Submissions S."/>
        </authorList>
    </citation>
    <scope>NUCLEOTIDE SEQUENCE [LARGE SCALE GENOMIC DNA]</scope>
    <source>
        <strain evidence="2">DSM 25811 / CCM 8410 / LMG 26954 / E90</strain>
    </source>
</reference>
<sequence length="324" mass="36533">MYKVIFCVLLPGMLLFSMAVKGSIRDAIVRLPVSDTLLLLGDSAFEKGLVLKGTNTNAVCRDRFIFPFGENNGRAQWELAEWGSRFQLAGIKRRIHRKRIIYATRGKKIAFEKPAGNCRVAMNVTASDEYPVPRKAGEDWAHLLVEQTFTKKPYLKDLEALIFKFSGRLTKAVLRMKKKDFDPGLHTAQFQLFITVQDLNPASPNHGDFLWFGIPFYDYRYKDIRMYAAQDLGKSDATGKFIYSMGSADFMKGSFHSGAWITIYKDILPMMKDAVKLAKQRGYLKGSAIEDLGVSSMNLGWEVPGTLDVGFEFKGLDLLGVLRP</sequence>
<accession>A0A1G6VWD5</accession>
<dbReference type="Proteomes" id="UP000198757">
    <property type="component" value="Unassembled WGS sequence"/>
</dbReference>
<dbReference type="AlphaFoldDB" id="A0A1G6VWD5"/>
<proteinExistence type="predicted"/>
<dbReference type="EMBL" id="FMZO01000010">
    <property type="protein sequence ID" value="SDD57824.1"/>
    <property type="molecule type" value="Genomic_DNA"/>
</dbReference>
<gene>
    <name evidence="1" type="ORF">SAMN04487894_110175</name>
</gene>
<evidence type="ECO:0000313" key="1">
    <source>
        <dbReference type="EMBL" id="SDD57824.1"/>
    </source>
</evidence>
<organism evidence="1 2">
    <name type="scientific">Niabella drilacis (strain DSM 25811 / CCM 8410 / CCUG 62505 / LMG 26954 / E90)</name>
    <dbReference type="NCBI Taxonomy" id="1285928"/>
    <lineage>
        <taxon>Bacteria</taxon>
        <taxon>Pseudomonadati</taxon>
        <taxon>Bacteroidota</taxon>
        <taxon>Chitinophagia</taxon>
        <taxon>Chitinophagales</taxon>
        <taxon>Chitinophagaceae</taxon>
        <taxon>Niabella</taxon>
    </lineage>
</organism>